<feature type="active site" evidence="3">
    <location>
        <position position="159"/>
    </location>
</feature>
<accession>A0A1S1KIY9</accession>
<dbReference type="Pfam" id="PF07859">
    <property type="entry name" value="Abhydrolase_3"/>
    <property type="match status" value="1"/>
</dbReference>
<dbReference type="GO" id="GO:0016787">
    <property type="term" value="F:hydrolase activity"/>
    <property type="evidence" value="ECO:0007669"/>
    <property type="project" value="UniProtKB-KW"/>
</dbReference>
<dbReference type="RefSeq" id="WP_070943990.1">
    <property type="nucleotide sequence ID" value="NZ_MLHV01000004.1"/>
</dbReference>
<dbReference type="AlphaFoldDB" id="A0A1S1KIY9"/>
<dbReference type="PANTHER" id="PTHR48081">
    <property type="entry name" value="AB HYDROLASE SUPERFAMILY PROTEIN C4A8.06C"/>
    <property type="match status" value="1"/>
</dbReference>
<evidence type="ECO:0000313" key="5">
    <source>
        <dbReference type="EMBL" id="OHU06718.1"/>
    </source>
</evidence>
<organism evidence="5 6">
    <name type="scientific">Mycobacterium syngnathidarum</name>
    <dbReference type="NCBI Taxonomy" id="1908205"/>
    <lineage>
        <taxon>Bacteria</taxon>
        <taxon>Bacillati</taxon>
        <taxon>Actinomycetota</taxon>
        <taxon>Actinomycetes</taxon>
        <taxon>Mycobacteriales</taxon>
        <taxon>Mycobacteriaceae</taxon>
        <taxon>Mycobacterium</taxon>
    </lineage>
</organism>
<dbReference type="Gene3D" id="3.40.50.1820">
    <property type="entry name" value="alpha/beta hydrolase"/>
    <property type="match status" value="1"/>
</dbReference>
<comment type="similarity">
    <text evidence="1">Belongs to the 'GDXG' lipolytic enzyme family.</text>
</comment>
<dbReference type="Proteomes" id="UP000179636">
    <property type="component" value="Unassembled WGS sequence"/>
</dbReference>
<dbReference type="InterPro" id="IPR050300">
    <property type="entry name" value="GDXG_lipolytic_enzyme"/>
</dbReference>
<evidence type="ECO:0000313" key="6">
    <source>
        <dbReference type="Proteomes" id="UP000179636"/>
    </source>
</evidence>
<dbReference type="OrthoDB" id="3181909at2"/>
<dbReference type="InterPro" id="IPR013094">
    <property type="entry name" value="AB_hydrolase_3"/>
</dbReference>
<dbReference type="PANTHER" id="PTHR48081:SF8">
    <property type="entry name" value="ALPHA_BETA HYDROLASE FOLD-3 DOMAIN-CONTAINING PROTEIN-RELATED"/>
    <property type="match status" value="1"/>
</dbReference>
<comment type="caution">
    <text evidence="5">The sequence shown here is derived from an EMBL/GenBank/DDBJ whole genome shotgun (WGS) entry which is preliminary data.</text>
</comment>
<keyword evidence="2" id="KW-0378">Hydrolase</keyword>
<evidence type="ECO:0000256" key="3">
    <source>
        <dbReference type="PROSITE-ProRule" id="PRU10038"/>
    </source>
</evidence>
<evidence type="ECO:0000259" key="4">
    <source>
        <dbReference type="Pfam" id="PF07859"/>
    </source>
</evidence>
<keyword evidence="6" id="KW-1185">Reference proteome</keyword>
<sequence length="311" mass="32807">MDVDPEIAALLPALNTGFPAVETMSGAEARAAVRARYRPAERPQPIGAVENRVTPGDIPVRIYRPAPESALPDSGRALPIVVFAHGGGFVFCDLDTHDDLCRSMSNGVGAVVIAVDYRLAPEFLWPTAAEDIYSALCWAAASARDLGGDATRIVVAGDSAGGNLAAVTTILARDRGGPQIACQALLYPVIAADFGTESYRRFETGFYNTRAAMAWYWDQYVPDVADRGHPHASPLQAKLGGLPPAVVVTAGLDPLHSEGSAYAEALVAQGVPVAYRDYAGAIHGFMTMPSLTLAGKATRQLCSDIRSALGR</sequence>
<name>A0A1S1KIY9_9MYCO</name>
<dbReference type="STRING" id="1908205.BKG60_21645"/>
<gene>
    <name evidence="5" type="ORF">BKG61_05605</name>
</gene>
<dbReference type="InterPro" id="IPR033140">
    <property type="entry name" value="Lipase_GDXG_put_SER_AS"/>
</dbReference>
<evidence type="ECO:0000256" key="2">
    <source>
        <dbReference type="ARBA" id="ARBA00022801"/>
    </source>
</evidence>
<reference evidence="5 6" key="1">
    <citation type="submission" date="2016-10" db="EMBL/GenBank/DDBJ databases">
        <title>Evaluation of Human, Animal and Environmental Mycobacterium chelonae Isolates by Core Genome Phylogenomic Analysis, Targeted Gene Comparison, and Anti-microbial Susceptibility Patterns: A Tale of Mistaken Identities.</title>
        <authorList>
            <person name="Fogelson S.B."/>
            <person name="Camus A.C."/>
            <person name="Lorenz W."/>
            <person name="Vasireddy R."/>
            <person name="Vasireddy S."/>
            <person name="Smith T."/>
            <person name="Brown-Elliott B.A."/>
            <person name="Wallace R.J.Jr."/>
            <person name="Hasan N.A."/>
            <person name="Reischl U."/>
            <person name="Sanchez S."/>
        </authorList>
    </citation>
    <scope>NUCLEOTIDE SEQUENCE [LARGE SCALE GENOMIC DNA]</scope>
    <source>
        <strain evidence="5 6">24999</strain>
    </source>
</reference>
<dbReference type="PROSITE" id="PS01174">
    <property type="entry name" value="LIPASE_GDXG_SER"/>
    <property type="match status" value="1"/>
</dbReference>
<proteinExistence type="inferred from homology"/>
<protein>
    <submittedName>
        <fullName evidence="5">Esterase</fullName>
    </submittedName>
</protein>
<dbReference type="SUPFAM" id="SSF53474">
    <property type="entry name" value="alpha/beta-Hydrolases"/>
    <property type="match status" value="1"/>
</dbReference>
<feature type="domain" description="Alpha/beta hydrolase fold-3" evidence="4">
    <location>
        <begin position="81"/>
        <end position="286"/>
    </location>
</feature>
<dbReference type="EMBL" id="MLHV01000004">
    <property type="protein sequence ID" value="OHU06718.1"/>
    <property type="molecule type" value="Genomic_DNA"/>
</dbReference>
<dbReference type="InterPro" id="IPR029058">
    <property type="entry name" value="AB_hydrolase_fold"/>
</dbReference>
<evidence type="ECO:0000256" key="1">
    <source>
        <dbReference type="ARBA" id="ARBA00010515"/>
    </source>
</evidence>